<dbReference type="EMBL" id="ACPB03013951">
    <property type="status" value="NOT_ANNOTATED_CDS"/>
    <property type="molecule type" value="Genomic_DNA"/>
</dbReference>
<dbReference type="InterPro" id="IPR039169">
    <property type="entry name" value="Abitram"/>
</dbReference>
<dbReference type="GO" id="GO:0048813">
    <property type="term" value="P:dendrite morphogenesis"/>
    <property type="evidence" value="ECO:0007669"/>
    <property type="project" value="TreeGrafter"/>
</dbReference>
<dbReference type="GO" id="GO:0030833">
    <property type="term" value="P:regulation of actin filament polymerization"/>
    <property type="evidence" value="ECO:0007669"/>
    <property type="project" value="TreeGrafter"/>
</dbReference>
<dbReference type="GO" id="GO:0051015">
    <property type="term" value="F:actin filament binding"/>
    <property type="evidence" value="ECO:0007669"/>
    <property type="project" value="TreeGrafter"/>
</dbReference>
<organism evidence="1 2">
    <name type="scientific">Rhodnius prolixus</name>
    <name type="common">Triatomid bug</name>
    <dbReference type="NCBI Taxonomy" id="13249"/>
    <lineage>
        <taxon>Eukaryota</taxon>
        <taxon>Metazoa</taxon>
        <taxon>Ecdysozoa</taxon>
        <taxon>Arthropoda</taxon>
        <taxon>Hexapoda</taxon>
        <taxon>Insecta</taxon>
        <taxon>Pterygota</taxon>
        <taxon>Neoptera</taxon>
        <taxon>Paraneoptera</taxon>
        <taxon>Hemiptera</taxon>
        <taxon>Heteroptera</taxon>
        <taxon>Panheteroptera</taxon>
        <taxon>Cimicomorpha</taxon>
        <taxon>Reduviidae</taxon>
        <taxon>Triatominae</taxon>
        <taxon>Rhodnius</taxon>
    </lineage>
</organism>
<evidence type="ECO:0008006" key="3">
    <source>
        <dbReference type="Google" id="ProtNLM"/>
    </source>
</evidence>
<dbReference type="GO" id="GO:0030425">
    <property type="term" value="C:dendrite"/>
    <property type="evidence" value="ECO:0007669"/>
    <property type="project" value="TreeGrafter"/>
</dbReference>
<dbReference type="GO" id="GO:0003785">
    <property type="term" value="F:actin monomer binding"/>
    <property type="evidence" value="ECO:0007669"/>
    <property type="project" value="TreeGrafter"/>
</dbReference>
<protein>
    <recommendedName>
        <fullName evidence="3">Actin-binding transcription modulator</fullName>
    </recommendedName>
</protein>
<dbReference type="FunCoup" id="T1HB74">
    <property type="interactions" value="692"/>
</dbReference>
<dbReference type="GO" id="GO:0051489">
    <property type="term" value="P:regulation of filopodium assembly"/>
    <property type="evidence" value="ECO:0007669"/>
    <property type="project" value="TreeGrafter"/>
</dbReference>
<dbReference type="VEuPathDB" id="VectorBase:RPRC001281"/>
<dbReference type="STRING" id="13249.T1HB74"/>
<dbReference type="OMA" id="YFEHEDQ"/>
<proteinExistence type="predicted"/>
<reference evidence="1" key="1">
    <citation type="submission" date="2015-05" db="UniProtKB">
        <authorList>
            <consortium name="EnsemblMetazoa"/>
        </authorList>
    </citation>
    <scope>IDENTIFICATION</scope>
</reference>
<evidence type="ECO:0000313" key="1">
    <source>
        <dbReference type="EnsemblMetazoa" id="RPRC001281-PA"/>
    </source>
</evidence>
<dbReference type="Proteomes" id="UP000015103">
    <property type="component" value="Unassembled WGS sequence"/>
</dbReference>
<dbReference type="GO" id="GO:0032433">
    <property type="term" value="C:filopodium tip"/>
    <property type="evidence" value="ECO:0007669"/>
    <property type="project" value="TreeGrafter"/>
</dbReference>
<dbReference type="EnsemblMetazoa" id="RPRC001281-RA">
    <property type="protein sequence ID" value="RPRC001281-PA"/>
    <property type="gene ID" value="RPRC001281"/>
</dbReference>
<evidence type="ECO:0000313" key="2">
    <source>
        <dbReference type="Proteomes" id="UP000015103"/>
    </source>
</evidence>
<dbReference type="PANTHER" id="PTHR13651:SF0">
    <property type="entry name" value="PROTEIN ABITRAM"/>
    <property type="match status" value="1"/>
</dbReference>
<dbReference type="GO" id="GO:0005634">
    <property type="term" value="C:nucleus"/>
    <property type="evidence" value="ECO:0007669"/>
    <property type="project" value="TreeGrafter"/>
</dbReference>
<dbReference type="HOGENOM" id="CLU_1143797_0_0_1"/>
<sequence length="243" mass="27253">MKKRRKNKKDNLKGRLQSLESGRSKKGNLEGRLNNGRQCRESVRATNKQSVSQLGDLGGYRSEATLKNSKMIAESVPIEESYEKTNNHISVVERYYTPRYCLNVLEPGDDYCVLLHSNRICVITLAPSHNLLKSENVISSVSFHISEEILNKVSGKKKRGAHRIQPSSSILTVNCPGKKYTLCGCISGKLLEVNKQLINNPKYLISDPQGKGYLAIILPVFSVFDHARDNFVTPEQYESSVIV</sequence>
<dbReference type="SUPFAM" id="SSF51230">
    <property type="entry name" value="Single hybrid motif"/>
    <property type="match status" value="1"/>
</dbReference>
<keyword evidence="2" id="KW-1185">Reference proteome</keyword>
<dbReference type="AlphaFoldDB" id="T1HB74"/>
<dbReference type="Gene3D" id="2.40.50.100">
    <property type="match status" value="1"/>
</dbReference>
<dbReference type="eggNOG" id="KOG3266">
    <property type="taxonomic scope" value="Eukaryota"/>
</dbReference>
<dbReference type="InterPro" id="IPR011053">
    <property type="entry name" value="Single_hybrid_motif"/>
</dbReference>
<dbReference type="InParanoid" id="T1HB74"/>
<dbReference type="PANTHER" id="PTHR13651">
    <property type="entry name" value="PROTEIN ABITRAM"/>
    <property type="match status" value="1"/>
</dbReference>
<accession>T1HB74</accession>
<dbReference type="GO" id="GO:0030027">
    <property type="term" value="C:lamellipodium"/>
    <property type="evidence" value="ECO:0007669"/>
    <property type="project" value="TreeGrafter"/>
</dbReference>
<name>T1HB74_RHOPR</name>